<keyword evidence="1" id="KW-0812">Transmembrane</keyword>
<gene>
    <name evidence="2" type="ORF">RIMI_LOCUS19964259</name>
</gene>
<accession>A0ABN9MED2</accession>
<evidence type="ECO:0000313" key="2">
    <source>
        <dbReference type="EMBL" id="CAJ0965136.1"/>
    </source>
</evidence>
<dbReference type="InterPro" id="IPR001611">
    <property type="entry name" value="Leu-rich_rpt"/>
</dbReference>
<keyword evidence="1" id="KW-1133">Transmembrane helix</keyword>
<sequence>MYFVHEKTSINGSLYLYFHVICVILYWNRISNIWESRIQLSKLKEKVYNEDGRLILRIEKEEWKTLPTCLVKLPQLQEWQLHRTGLTAIPTFIDKFNNLLVLDLSRNVITKIPRELGELLQLLECLSPLLYPI</sequence>
<feature type="transmembrane region" description="Helical" evidence="1">
    <location>
        <begin position="12"/>
        <end position="28"/>
    </location>
</feature>
<dbReference type="Proteomes" id="UP001176940">
    <property type="component" value="Unassembled WGS sequence"/>
</dbReference>
<organism evidence="2 3">
    <name type="scientific">Ranitomeya imitator</name>
    <name type="common">mimic poison frog</name>
    <dbReference type="NCBI Taxonomy" id="111125"/>
    <lineage>
        <taxon>Eukaryota</taxon>
        <taxon>Metazoa</taxon>
        <taxon>Chordata</taxon>
        <taxon>Craniata</taxon>
        <taxon>Vertebrata</taxon>
        <taxon>Euteleostomi</taxon>
        <taxon>Amphibia</taxon>
        <taxon>Batrachia</taxon>
        <taxon>Anura</taxon>
        <taxon>Neobatrachia</taxon>
        <taxon>Hyloidea</taxon>
        <taxon>Dendrobatidae</taxon>
        <taxon>Dendrobatinae</taxon>
        <taxon>Ranitomeya</taxon>
    </lineage>
</organism>
<dbReference type="PROSITE" id="PS51450">
    <property type="entry name" value="LRR"/>
    <property type="match status" value="1"/>
</dbReference>
<name>A0ABN9MED2_9NEOB</name>
<keyword evidence="1" id="KW-0472">Membrane</keyword>
<protein>
    <submittedName>
        <fullName evidence="2">Uncharacterized protein</fullName>
    </submittedName>
</protein>
<dbReference type="Gene3D" id="3.80.10.10">
    <property type="entry name" value="Ribonuclease Inhibitor"/>
    <property type="match status" value="1"/>
</dbReference>
<dbReference type="InterPro" id="IPR032675">
    <property type="entry name" value="LRR_dom_sf"/>
</dbReference>
<dbReference type="SUPFAM" id="SSF52058">
    <property type="entry name" value="L domain-like"/>
    <property type="match status" value="1"/>
</dbReference>
<evidence type="ECO:0000256" key="1">
    <source>
        <dbReference type="SAM" id="Phobius"/>
    </source>
</evidence>
<reference evidence="2" key="1">
    <citation type="submission" date="2023-07" db="EMBL/GenBank/DDBJ databases">
        <authorList>
            <person name="Stuckert A."/>
        </authorList>
    </citation>
    <scope>NUCLEOTIDE SEQUENCE</scope>
</reference>
<evidence type="ECO:0000313" key="3">
    <source>
        <dbReference type="Proteomes" id="UP001176940"/>
    </source>
</evidence>
<proteinExistence type="predicted"/>
<dbReference type="EMBL" id="CAUEEQ010065250">
    <property type="protein sequence ID" value="CAJ0965136.1"/>
    <property type="molecule type" value="Genomic_DNA"/>
</dbReference>
<keyword evidence="3" id="KW-1185">Reference proteome</keyword>
<comment type="caution">
    <text evidence="2">The sequence shown here is derived from an EMBL/GenBank/DDBJ whole genome shotgun (WGS) entry which is preliminary data.</text>
</comment>